<dbReference type="InterPro" id="IPR001647">
    <property type="entry name" value="HTH_TetR"/>
</dbReference>
<dbReference type="PANTHER" id="PTHR30055">
    <property type="entry name" value="HTH-TYPE TRANSCRIPTIONAL REGULATOR RUTR"/>
    <property type="match status" value="1"/>
</dbReference>
<organism evidence="6 7">
    <name type="scientific">Nocardia vinacea</name>
    <dbReference type="NCBI Taxonomy" id="96468"/>
    <lineage>
        <taxon>Bacteria</taxon>
        <taxon>Bacillati</taxon>
        <taxon>Actinomycetota</taxon>
        <taxon>Actinomycetes</taxon>
        <taxon>Mycobacteriales</taxon>
        <taxon>Nocardiaceae</taxon>
        <taxon>Nocardia</taxon>
    </lineage>
</organism>
<evidence type="ECO:0000256" key="3">
    <source>
        <dbReference type="ARBA" id="ARBA00023163"/>
    </source>
</evidence>
<evidence type="ECO:0000259" key="5">
    <source>
        <dbReference type="PROSITE" id="PS50977"/>
    </source>
</evidence>
<dbReference type="Proteomes" id="UP001432062">
    <property type="component" value="Chromosome"/>
</dbReference>
<dbReference type="InterPro" id="IPR050109">
    <property type="entry name" value="HTH-type_TetR-like_transc_reg"/>
</dbReference>
<dbReference type="SUPFAM" id="SSF46689">
    <property type="entry name" value="Homeodomain-like"/>
    <property type="match status" value="1"/>
</dbReference>
<dbReference type="RefSeq" id="WP_327100614.1">
    <property type="nucleotide sequence ID" value="NZ_CP109149.1"/>
</dbReference>
<keyword evidence="7" id="KW-1185">Reference proteome</keyword>
<name>A0ABZ1YWM6_9NOCA</name>
<dbReference type="PROSITE" id="PS50977">
    <property type="entry name" value="HTH_TETR_2"/>
    <property type="match status" value="1"/>
</dbReference>
<evidence type="ECO:0000313" key="7">
    <source>
        <dbReference type="Proteomes" id="UP001432062"/>
    </source>
</evidence>
<evidence type="ECO:0000313" key="6">
    <source>
        <dbReference type="EMBL" id="WUV47548.1"/>
    </source>
</evidence>
<dbReference type="InterPro" id="IPR009057">
    <property type="entry name" value="Homeodomain-like_sf"/>
</dbReference>
<keyword evidence="2 4" id="KW-0238">DNA-binding</keyword>
<dbReference type="Gene3D" id="1.10.357.10">
    <property type="entry name" value="Tetracycline Repressor, domain 2"/>
    <property type="match status" value="1"/>
</dbReference>
<gene>
    <name evidence="6" type="ORF">OG563_04720</name>
</gene>
<evidence type="ECO:0000256" key="1">
    <source>
        <dbReference type="ARBA" id="ARBA00023015"/>
    </source>
</evidence>
<accession>A0ABZ1YWM6</accession>
<keyword evidence="3" id="KW-0804">Transcription</keyword>
<evidence type="ECO:0000256" key="4">
    <source>
        <dbReference type="PROSITE-ProRule" id="PRU00335"/>
    </source>
</evidence>
<dbReference type="Pfam" id="PF00440">
    <property type="entry name" value="TetR_N"/>
    <property type="match status" value="1"/>
</dbReference>
<feature type="DNA-binding region" description="H-T-H motif" evidence="4">
    <location>
        <begin position="54"/>
        <end position="73"/>
    </location>
</feature>
<protein>
    <submittedName>
        <fullName evidence="6">TetR/AcrR family transcriptional regulator</fullName>
    </submittedName>
</protein>
<sequence>MSENSLAGPKVDVVGRIAARALAKREATYADEVRRLLDAALAVIRASDTTSRPRVADIVAAAGLSNDAFYRHFPSKDALISALIEDGAERLVRYAGRRMRTADTPEDQVRRWVEAVLSQAAEATATLTRAVLWNAGGSAPDLDAGSPTPSGRLATLLYGAFAELGSRDPEFDAGLVAHATVGSLTDFLWRRVEPTAADIDRTTAFCLRAITPINSGDSAAERNWPNRYPAS</sequence>
<feature type="domain" description="HTH tetR-type" evidence="5">
    <location>
        <begin position="30"/>
        <end position="91"/>
    </location>
</feature>
<keyword evidence="1" id="KW-0805">Transcription regulation</keyword>
<dbReference type="PANTHER" id="PTHR30055:SF234">
    <property type="entry name" value="HTH-TYPE TRANSCRIPTIONAL REGULATOR BETI"/>
    <property type="match status" value="1"/>
</dbReference>
<evidence type="ECO:0000256" key="2">
    <source>
        <dbReference type="ARBA" id="ARBA00023125"/>
    </source>
</evidence>
<proteinExistence type="predicted"/>
<dbReference type="EMBL" id="CP109441">
    <property type="protein sequence ID" value="WUV47548.1"/>
    <property type="molecule type" value="Genomic_DNA"/>
</dbReference>
<reference evidence="6" key="1">
    <citation type="submission" date="2022-10" db="EMBL/GenBank/DDBJ databases">
        <title>The complete genomes of actinobacterial strains from the NBC collection.</title>
        <authorList>
            <person name="Joergensen T.S."/>
            <person name="Alvarez Arevalo M."/>
            <person name="Sterndorff E.B."/>
            <person name="Faurdal D."/>
            <person name="Vuksanovic O."/>
            <person name="Mourched A.-S."/>
            <person name="Charusanti P."/>
            <person name="Shaw S."/>
            <person name="Blin K."/>
            <person name="Weber T."/>
        </authorList>
    </citation>
    <scope>NUCLEOTIDE SEQUENCE</scope>
    <source>
        <strain evidence="6">NBC_01482</strain>
    </source>
</reference>